<evidence type="ECO:0000313" key="3">
    <source>
        <dbReference type="Proteomes" id="UP000195437"/>
    </source>
</evidence>
<dbReference type="KEGG" id="tum:CBW65_00990"/>
<dbReference type="Gene3D" id="3.30.930.20">
    <property type="entry name" value="Protein of unknown function DUF1054"/>
    <property type="match status" value="1"/>
</dbReference>
<proteinExistence type="inferred from homology"/>
<name>A0A1Y0IH40_9BACL</name>
<evidence type="ECO:0000256" key="1">
    <source>
        <dbReference type="HAMAP-Rule" id="MF_01851"/>
    </source>
</evidence>
<dbReference type="EMBL" id="CP021434">
    <property type="protein sequence ID" value="ARU59782.1"/>
    <property type="molecule type" value="Genomic_DNA"/>
</dbReference>
<dbReference type="Pfam" id="PF06335">
    <property type="entry name" value="DUF1054"/>
    <property type="match status" value="1"/>
</dbReference>
<reference evidence="3" key="1">
    <citation type="submission" date="2017-05" db="EMBL/GenBank/DDBJ databases">
        <authorList>
            <person name="Sung H."/>
        </authorList>
    </citation>
    <scope>NUCLEOTIDE SEQUENCE [LARGE SCALE GENOMIC DNA]</scope>
    <source>
        <strain evidence="3">AR23208</strain>
    </source>
</reference>
<organism evidence="2 3">
    <name type="scientific">Tumebacillus avium</name>
    <dbReference type="NCBI Taxonomy" id="1903704"/>
    <lineage>
        <taxon>Bacteria</taxon>
        <taxon>Bacillati</taxon>
        <taxon>Bacillota</taxon>
        <taxon>Bacilli</taxon>
        <taxon>Bacillales</taxon>
        <taxon>Alicyclobacillaceae</taxon>
        <taxon>Tumebacillus</taxon>
    </lineage>
</organism>
<dbReference type="InterPro" id="IPR053707">
    <property type="entry name" value="UPF0637_domain_sf"/>
</dbReference>
<accession>A0A1Y0IH40</accession>
<dbReference type="PIRSF" id="PIRSF021332">
    <property type="entry name" value="DUF1054"/>
    <property type="match status" value="1"/>
</dbReference>
<dbReference type="RefSeq" id="WP_087455170.1">
    <property type="nucleotide sequence ID" value="NZ_CP021434.1"/>
</dbReference>
<evidence type="ECO:0000313" key="2">
    <source>
        <dbReference type="EMBL" id="ARU59782.1"/>
    </source>
</evidence>
<dbReference type="InterPro" id="IPR009403">
    <property type="entry name" value="UPF0637"/>
</dbReference>
<sequence>MNFTGFTDADFDVFNVEGLEERMAALIANLRVKLTQLGDDFVPLLSELTGEEMFAHVAKHARRKTNPPNDSWVAWSKNKRGYKMYPHFQIGAWETHAFIQFGLIYESPMKGVFAKQMIKHLKDIKATIPSHYLWYPDHMNPNGMVQSEMKQADFKNIAQRLAKQKNGEVMIGIKIPREAAVQMSAEAFLEQAKTTFETLLPLYRLAFSTN</sequence>
<dbReference type="HAMAP" id="MF_01851">
    <property type="entry name" value="UPF0637"/>
    <property type="match status" value="1"/>
</dbReference>
<protein>
    <recommendedName>
        <fullName evidence="1">UPF0637 protein CBW65_00990</fullName>
    </recommendedName>
</protein>
<dbReference type="Proteomes" id="UP000195437">
    <property type="component" value="Chromosome"/>
</dbReference>
<gene>
    <name evidence="2" type="ORF">CBW65_00990</name>
</gene>
<keyword evidence="3" id="KW-1185">Reference proteome</keyword>
<dbReference type="AlphaFoldDB" id="A0A1Y0IH40"/>
<comment type="similarity">
    <text evidence="1">Belongs to the UPF0637 family.</text>
</comment>
<dbReference type="SUPFAM" id="SSF142913">
    <property type="entry name" value="YktB/PF0168-like"/>
    <property type="match status" value="1"/>
</dbReference>
<dbReference type="OrthoDB" id="9812818at2"/>